<dbReference type="RefSeq" id="WP_031576318.1">
    <property type="nucleotide sequence ID" value="NZ_FNDZ01000004.1"/>
</dbReference>
<evidence type="ECO:0000259" key="5">
    <source>
        <dbReference type="Pfam" id="PF22780"/>
    </source>
</evidence>
<dbReference type="Gene3D" id="2.40.30.10">
    <property type="entry name" value="Translation factors"/>
    <property type="match status" value="1"/>
</dbReference>
<feature type="domain" description="RsdA/BaiN/AoA(So)-like insert" evidence="5">
    <location>
        <begin position="190"/>
        <end position="347"/>
    </location>
</feature>
<dbReference type="PANTHER" id="PTHR42887">
    <property type="entry name" value="OS12G0638800 PROTEIN"/>
    <property type="match status" value="1"/>
</dbReference>
<sequence length="402" mass="44444">MRVIVVGGGPAGIMASIRAAEKGHQVVLLERNEKIGKKLFITGKGRCNITNEKDISEFFENIPRNPEFLYSALYSYTNEQLMTFFRERGLVLKVERGHRVFPASDKSSDVIDALRNELIKQHVDVQYHTLVKDVILKKDRILELVTNKGSISGDWYIFAGGGCSYFGTGSDGTLQNISGKIGHSVYPMTPSLIPLVTKETFVKDLQGLSLKNVRFTLKVKNKEVFTDIGEMLFTHFGISGPLVLSASAYYKPGHVEGIIDLKPGLHENALDQRLQRDFLKYQNRDFRNALTDLLPSKLIPFIVEQSGIDPEKKCNSITKGERLNLVRVLKNISVTVVGTKSINEAIITRGGVVTKEIDPSTMKSKIIGNLSFAGEMIDVDAVTGGFNLQIAFSTGFLAGDSI</sequence>
<dbReference type="SUPFAM" id="SSF160996">
    <property type="entry name" value="HI0933 insert domain-like"/>
    <property type="match status" value="1"/>
</dbReference>
<evidence type="ECO:0000256" key="1">
    <source>
        <dbReference type="ARBA" id="ARBA00001974"/>
    </source>
</evidence>
<evidence type="ECO:0000259" key="4">
    <source>
        <dbReference type="Pfam" id="PF03486"/>
    </source>
</evidence>
<dbReference type="SUPFAM" id="SSF51905">
    <property type="entry name" value="FAD/NAD(P)-binding domain"/>
    <property type="match status" value="1"/>
</dbReference>
<keyword evidence="2" id="KW-0285">Flavoprotein</keyword>
<feature type="domain" description="RsdA/BaiN/AoA(So)-like Rossmann fold-like" evidence="4">
    <location>
        <begin position="2"/>
        <end position="400"/>
    </location>
</feature>
<evidence type="ECO:0000313" key="7">
    <source>
        <dbReference type="Proteomes" id="UP000183255"/>
    </source>
</evidence>
<dbReference type="NCBIfam" id="TIGR00275">
    <property type="entry name" value="aminoacetone oxidase family FAD-binding enzyme"/>
    <property type="match status" value="1"/>
</dbReference>
<dbReference type="EMBL" id="FNDZ01000004">
    <property type="protein sequence ID" value="SDI72560.1"/>
    <property type="molecule type" value="Genomic_DNA"/>
</dbReference>
<dbReference type="Pfam" id="PF22780">
    <property type="entry name" value="HI0933_like_1st"/>
    <property type="match status" value="1"/>
</dbReference>
<dbReference type="Gene3D" id="1.10.8.260">
    <property type="entry name" value="HI0933 insert domain-like"/>
    <property type="match status" value="1"/>
</dbReference>
<dbReference type="InterPro" id="IPR036188">
    <property type="entry name" value="FAD/NAD-bd_sf"/>
</dbReference>
<dbReference type="InterPro" id="IPR055178">
    <property type="entry name" value="RsdA/BaiN/AoA(So)-like_dom"/>
</dbReference>
<proteinExistence type="predicted"/>
<organism evidence="6 7">
    <name type="scientific">Proteiniclasticum ruminis</name>
    <dbReference type="NCBI Taxonomy" id="398199"/>
    <lineage>
        <taxon>Bacteria</taxon>
        <taxon>Bacillati</taxon>
        <taxon>Bacillota</taxon>
        <taxon>Clostridia</taxon>
        <taxon>Eubacteriales</taxon>
        <taxon>Clostridiaceae</taxon>
        <taxon>Proteiniclasticum</taxon>
    </lineage>
</organism>
<evidence type="ECO:0000313" key="6">
    <source>
        <dbReference type="EMBL" id="SDI72560.1"/>
    </source>
</evidence>
<protein>
    <submittedName>
        <fullName evidence="6">Uncharacterized protein</fullName>
    </submittedName>
</protein>
<name>A0A1G8MYY5_9CLOT</name>
<dbReference type="Proteomes" id="UP000183255">
    <property type="component" value="Unassembled WGS sequence"/>
</dbReference>
<evidence type="ECO:0000256" key="2">
    <source>
        <dbReference type="ARBA" id="ARBA00022630"/>
    </source>
</evidence>
<dbReference type="Gene3D" id="3.50.50.60">
    <property type="entry name" value="FAD/NAD(P)-binding domain"/>
    <property type="match status" value="1"/>
</dbReference>
<dbReference type="InterPro" id="IPR057661">
    <property type="entry name" value="RsdA/BaiN/AoA(So)_Rossmann"/>
</dbReference>
<gene>
    <name evidence="6" type="ORF">SAMN05421804_10429</name>
</gene>
<keyword evidence="3" id="KW-0274">FAD</keyword>
<comment type="cofactor">
    <cofactor evidence="1">
        <name>FAD</name>
        <dbReference type="ChEBI" id="CHEBI:57692"/>
    </cofactor>
</comment>
<evidence type="ECO:0000256" key="3">
    <source>
        <dbReference type="ARBA" id="ARBA00022827"/>
    </source>
</evidence>
<dbReference type="InterPro" id="IPR004792">
    <property type="entry name" value="BaiN-like"/>
</dbReference>
<dbReference type="PANTHER" id="PTHR42887:SF2">
    <property type="entry name" value="OS12G0638800 PROTEIN"/>
    <property type="match status" value="1"/>
</dbReference>
<reference evidence="6 7" key="1">
    <citation type="submission" date="2016-10" db="EMBL/GenBank/DDBJ databases">
        <authorList>
            <person name="de Groot N.N."/>
        </authorList>
    </citation>
    <scope>NUCLEOTIDE SEQUENCE [LARGE SCALE GENOMIC DNA]</scope>
    <source>
        <strain evidence="6 7">CGMCC 1.5058</strain>
    </source>
</reference>
<dbReference type="AlphaFoldDB" id="A0A1G8MYY5"/>
<dbReference type="InterPro" id="IPR023166">
    <property type="entry name" value="BaiN-like_dom_sf"/>
</dbReference>
<dbReference type="Pfam" id="PF03486">
    <property type="entry name" value="HI0933_like"/>
    <property type="match status" value="1"/>
</dbReference>
<accession>A0A1G8MYY5</accession>